<sequence length="46" mass="4903">MALDDYGLAEAVPNFPTPTKLCDGHQAVLETSKITAPERCPLSTIS</sequence>
<evidence type="ECO:0000313" key="2">
    <source>
        <dbReference type="Proteomes" id="UP000494269"/>
    </source>
</evidence>
<reference evidence="1 2" key="1">
    <citation type="submission" date="2020-04" db="EMBL/GenBank/DDBJ databases">
        <authorList>
            <person name="De Canck E."/>
        </authorList>
    </citation>
    <scope>NUCLEOTIDE SEQUENCE [LARGE SCALE GENOMIC DNA]</scope>
    <source>
        <strain evidence="1 2">LMG 3441</strain>
    </source>
</reference>
<accession>A0A6S6Z7P7</accession>
<proteinExistence type="predicted"/>
<organism evidence="1 2">
    <name type="scientific">Achromobacter kerstersii</name>
    <dbReference type="NCBI Taxonomy" id="1353890"/>
    <lineage>
        <taxon>Bacteria</taxon>
        <taxon>Pseudomonadati</taxon>
        <taxon>Pseudomonadota</taxon>
        <taxon>Betaproteobacteria</taxon>
        <taxon>Burkholderiales</taxon>
        <taxon>Alcaligenaceae</taxon>
        <taxon>Achromobacter</taxon>
    </lineage>
</organism>
<dbReference type="EMBL" id="CADIJQ010000001">
    <property type="protein sequence ID" value="CAB3664656.1"/>
    <property type="molecule type" value="Genomic_DNA"/>
</dbReference>
<gene>
    <name evidence="1" type="ORF">LMG3441_00748</name>
</gene>
<name>A0A6S6Z7P7_9BURK</name>
<keyword evidence="2" id="KW-1185">Reference proteome</keyword>
<dbReference type="Proteomes" id="UP000494269">
    <property type="component" value="Unassembled WGS sequence"/>
</dbReference>
<evidence type="ECO:0000313" key="1">
    <source>
        <dbReference type="EMBL" id="CAB3664656.1"/>
    </source>
</evidence>
<protein>
    <submittedName>
        <fullName evidence="1">Uncharacterized protein</fullName>
    </submittedName>
</protein>
<dbReference type="AlphaFoldDB" id="A0A6S6Z7P7"/>